<evidence type="ECO:0000313" key="2">
    <source>
        <dbReference type="Proteomes" id="UP000249057"/>
    </source>
</evidence>
<proteinExistence type="predicted"/>
<evidence type="ECO:0000313" key="1">
    <source>
        <dbReference type="EMBL" id="RAH46104.1"/>
    </source>
</evidence>
<reference evidence="1" key="1">
    <citation type="submission" date="2018-02" db="EMBL/GenBank/DDBJ databases">
        <title>The genomes of Aspergillus section Nigri reveals drivers in fungal speciation.</title>
        <authorList>
            <consortium name="DOE Joint Genome Institute"/>
            <person name="Vesth T.C."/>
            <person name="Nybo J."/>
            <person name="Theobald S."/>
            <person name="Brandl J."/>
            <person name="Frisvad J.C."/>
            <person name="Nielsen K.F."/>
            <person name="Lyhne E.K."/>
            <person name="Kogle M.E."/>
            <person name="Kuo A."/>
            <person name="Riley R."/>
            <person name="Clum A."/>
            <person name="Nolan M."/>
            <person name="Lipzen A."/>
            <person name="Salamov A."/>
            <person name="Henrissat B."/>
            <person name="Wiebenga A."/>
            <person name="De vries R.P."/>
            <person name="Grigoriev I.V."/>
            <person name="Mortensen U.H."/>
            <person name="Andersen M.R."/>
            <person name="Baker S.E."/>
        </authorList>
    </citation>
    <scope>NUCLEOTIDE SEQUENCE</scope>
    <source>
        <strain evidence="1">CBS 621.78</strain>
    </source>
</reference>
<dbReference type="Proteomes" id="UP000249057">
    <property type="component" value="Unassembled WGS sequence"/>
</dbReference>
<keyword evidence="2" id="KW-1185">Reference proteome</keyword>
<name>A0ACD1GA27_9EURO</name>
<protein>
    <submittedName>
        <fullName evidence="1">Uncharacterized protein</fullName>
    </submittedName>
</protein>
<gene>
    <name evidence="1" type="ORF">BO95DRAFT_123892</name>
</gene>
<accession>A0ACD1GA27</accession>
<dbReference type="EMBL" id="KZ825340">
    <property type="protein sequence ID" value="RAH46104.1"/>
    <property type="molecule type" value="Genomic_DNA"/>
</dbReference>
<sequence>MIAGTIISSISGTLIFSFFPSFLTFLFFFFFPFLFPSRLAEFSILIDWQCYSTRLLKQVRWHMISQI</sequence>
<organism evidence="1 2">
    <name type="scientific">Aspergillus brunneoviolaceus CBS 621.78</name>
    <dbReference type="NCBI Taxonomy" id="1450534"/>
    <lineage>
        <taxon>Eukaryota</taxon>
        <taxon>Fungi</taxon>
        <taxon>Dikarya</taxon>
        <taxon>Ascomycota</taxon>
        <taxon>Pezizomycotina</taxon>
        <taxon>Eurotiomycetes</taxon>
        <taxon>Eurotiomycetidae</taxon>
        <taxon>Eurotiales</taxon>
        <taxon>Aspergillaceae</taxon>
        <taxon>Aspergillus</taxon>
        <taxon>Aspergillus subgen. Circumdati</taxon>
    </lineage>
</organism>